<evidence type="ECO:0000256" key="6">
    <source>
        <dbReference type="ARBA" id="ARBA00022475"/>
    </source>
</evidence>
<dbReference type="Pfam" id="PF12849">
    <property type="entry name" value="PBP_like_2"/>
    <property type="match status" value="1"/>
</dbReference>
<evidence type="ECO:0000256" key="1">
    <source>
        <dbReference type="ARBA" id="ARBA00002841"/>
    </source>
</evidence>
<dbReference type="InterPro" id="IPR024370">
    <property type="entry name" value="PBP_domain"/>
</dbReference>
<dbReference type="Proteomes" id="UP000294726">
    <property type="component" value="Chromosome"/>
</dbReference>
<evidence type="ECO:0000313" key="18">
    <source>
        <dbReference type="Proteomes" id="UP000294726"/>
    </source>
</evidence>
<evidence type="ECO:0000256" key="9">
    <source>
        <dbReference type="ARBA" id="ARBA00023136"/>
    </source>
</evidence>
<reference evidence="14" key="3">
    <citation type="submission" date="2019-10" db="EMBL/GenBank/DDBJ databases">
        <title>Malate fermentation in French cider.</title>
        <authorList>
            <person name="Cousin F.J."/>
            <person name="Medina Fernandez S."/>
            <person name="Misery B."/>
            <person name="Laplace J.-M."/>
            <person name="Cretenet M."/>
        </authorList>
    </citation>
    <scope>NUCLEOTIDE SEQUENCE</scope>
    <source>
        <strain evidence="14">UCMA15129</strain>
    </source>
</reference>
<comment type="subcellular location">
    <subcellularLocation>
        <location evidence="2 12">Cell membrane</location>
        <topology evidence="2 12">Lipid-anchor</topology>
    </subcellularLocation>
</comment>
<dbReference type="SUPFAM" id="SSF53850">
    <property type="entry name" value="Periplasmic binding protein-like II"/>
    <property type="match status" value="1"/>
</dbReference>
<keyword evidence="6 12" id="KW-1003">Cell membrane</keyword>
<dbReference type="GO" id="GO:0042301">
    <property type="term" value="F:phosphate ion binding"/>
    <property type="evidence" value="ECO:0007669"/>
    <property type="project" value="UniProtKB-UniRule"/>
</dbReference>
<dbReference type="RefSeq" id="WP_002822959.1">
    <property type="nucleotide sequence ID" value="NZ_CP014324.1"/>
</dbReference>
<dbReference type="Gene3D" id="3.40.190.10">
    <property type="entry name" value="Periplasmic binding protein-like II"/>
    <property type="match status" value="2"/>
</dbReference>
<sequence length="296" mass="31015">MKKWLVSLLALAAIGGASLTSANLGTSAFAASKSKLTGKVLAVGSTALQPLAEQLGERFSSANSSVQITVQGGGSGAGLTQVQAGSVQIGDSDIFASQEDGIDPSKIVDHKVAVIGIAPVVNKDVGVKSLTKSQLKKIFTGKVTNWDQVGGKDQKIDLINRASGSGTRTVFENAILGNATAASSQEQDSNGTVQKIVSTTPGAISYLAFSYIKGQSGLKALKINGVSPTNKNVENNKWKVWGYEHMYTKGKATGATKAFINYFYKSSNKSLIKKLGYIPLPSMKVVKNDNGVVKDK</sequence>
<dbReference type="AlphaFoldDB" id="A0A483BJU1"/>
<comment type="similarity">
    <text evidence="3 12">Belongs to the PstS family.</text>
</comment>
<evidence type="ECO:0000256" key="4">
    <source>
        <dbReference type="ARBA" id="ARBA00011529"/>
    </source>
</evidence>
<dbReference type="InterPro" id="IPR050811">
    <property type="entry name" value="Phosphate_ABC_transporter"/>
</dbReference>
<evidence type="ECO:0000256" key="11">
    <source>
        <dbReference type="ARBA" id="ARBA00023288"/>
    </source>
</evidence>
<dbReference type="GO" id="GO:0006817">
    <property type="term" value="P:phosphate ion transport"/>
    <property type="evidence" value="ECO:0007669"/>
    <property type="project" value="UniProtKB-UniRule"/>
</dbReference>
<dbReference type="EMBL" id="MLOK01000026">
    <property type="protein sequence ID" value="OIM21759.1"/>
    <property type="molecule type" value="Genomic_DNA"/>
</dbReference>
<keyword evidence="11 12" id="KW-0449">Lipoprotein</keyword>
<comment type="subunit">
    <text evidence="4 12">The complex is composed of two ATP-binding proteins (PstB), two transmembrane proteins (PstC and PstA) and a solute-binding protein (PstS).</text>
</comment>
<dbReference type="PANTHER" id="PTHR30570:SF4">
    <property type="entry name" value="PHOSPHATE-BINDING PROTEIN PSTS 1"/>
    <property type="match status" value="1"/>
</dbReference>
<feature type="chain" id="PRO_5042306984" description="Phosphate-binding protein" evidence="12">
    <location>
        <begin position="23"/>
        <end position="296"/>
    </location>
</feature>
<gene>
    <name evidence="14" type="primary">pstS</name>
    <name evidence="15" type="ORF">ATX59_02625</name>
    <name evidence="14" type="ORF">GA838_07035</name>
    <name evidence="16" type="ORF">OENI_0524</name>
</gene>
<proteinExistence type="inferred from homology"/>
<dbReference type="CDD" id="cd13653">
    <property type="entry name" value="PBP2_phosphate_like_1"/>
    <property type="match status" value="1"/>
</dbReference>
<name>A0A483BJU1_OENOE</name>
<evidence type="ECO:0000256" key="2">
    <source>
        <dbReference type="ARBA" id="ARBA00004193"/>
    </source>
</evidence>
<evidence type="ECO:0000256" key="7">
    <source>
        <dbReference type="ARBA" id="ARBA00022592"/>
    </source>
</evidence>
<dbReference type="InterPro" id="IPR011862">
    <property type="entry name" value="Phos-bd"/>
</dbReference>
<evidence type="ECO:0000256" key="12">
    <source>
        <dbReference type="RuleBase" id="RU367119"/>
    </source>
</evidence>
<evidence type="ECO:0000256" key="10">
    <source>
        <dbReference type="ARBA" id="ARBA00023139"/>
    </source>
</evidence>
<keyword evidence="7 12" id="KW-0592">Phosphate transport</keyword>
<comment type="function">
    <text evidence="1">Part of the ABC transporter complex PstSACB involved in phosphate import.</text>
</comment>
<dbReference type="GO" id="GO:0005886">
    <property type="term" value="C:plasma membrane"/>
    <property type="evidence" value="ECO:0007669"/>
    <property type="project" value="UniProtKB-SubCell"/>
</dbReference>
<evidence type="ECO:0000313" key="16">
    <source>
        <dbReference type="EMBL" id="VDB97555.1"/>
    </source>
</evidence>
<feature type="signal peptide" evidence="12">
    <location>
        <begin position="1"/>
        <end position="22"/>
    </location>
</feature>
<keyword evidence="8 12" id="KW-0732">Signal</keyword>
<dbReference type="EMBL" id="WERV01000005">
    <property type="protein sequence ID" value="MDV7715494.1"/>
    <property type="molecule type" value="Genomic_DNA"/>
</dbReference>
<dbReference type="Proteomes" id="UP001281024">
    <property type="component" value="Unassembled WGS sequence"/>
</dbReference>
<accession>A0A483BJU1</accession>
<evidence type="ECO:0000256" key="8">
    <source>
        <dbReference type="ARBA" id="ARBA00022729"/>
    </source>
</evidence>
<evidence type="ECO:0000259" key="13">
    <source>
        <dbReference type="Pfam" id="PF12849"/>
    </source>
</evidence>
<feature type="domain" description="PBP" evidence="13">
    <location>
        <begin position="33"/>
        <end position="264"/>
    </location>
</feature>
<protein>
    <recommendedName>
        <fullName evidence="12">Phosphate-binding protein</fullName>
    </recommendedName>
</protein>
<reference evidence="16 18" key="2">
    <citation type="submission" date="2018-08" db="EMBL/GenBank/DDBJ databases">
        <authorList>
            <person name="Lorentzen P. G. S. M."/>
        </authorList>
    </citation>
    <scope>NUCLEOTIDE SEQUENCE [LARGE SCALE GENOMIC DNA]</scope>
    <source>
        <strain evidence="16 18">CRBO_1381</strain>
    </source>
</reference>
<dbReference type="NCBIfam" id="TIGR02136">
    <property type="entry name" value="ptsS_2"/>
    <property type="match status" value="1"/>
</dbReference>
<evidence type="ECO:0000313" key="17">
    <source>
        <dbReference type="Proteomes" id="UP000181728"/>
    </source>
</evidence>
<keyword evidence="5 12" id="KW-0813">Transport</keyword>
<evidence type="ECO:0000256" key="5">
    <source>
        <dbReference type="ARBA" id="ARBA00022448"/>
    </source>
</evidence>
<keyword evidence="9" id="KW-0472">Membrane</keyword>
<organism evidence="15 17">
    <name type="scientific">Oenococcus oeni</name>
    <name type="common">Leuconostoc oenos</name>
    <dbReference type="NCBI Taxonomy" id="1247"/>
    <lineage>
        <taxon>Bacteria</taxon>
        <taxon>Bacillati</taxon>
        <taxon>Bacillota</taxon>
        <taxon>Bacilli</taxon>
        <taxon>Lactobacillales</taxon>
        <taxon>Lactobacillaceae</taxon>
        <taxon>Oenococcus</taxon>
    </lineage>
</organism>
<evidence type="ECO:0000313" key="14">
    <source>
        <dbReference type="EMBL" id="MDV7715494.1"/>
    </source>
</evidence>
<reference evidence="15 17" key="1">
    <citation type="journal article" date="2016" name="BMC Genomics">
        <title>Consensus pan-genome assembly of the specialised wine bacterium Oenococcus oeni.</title>
        <authorList>
            <person name="Sternes P.R."/>
            <person name="Borneman A.R."/>
        </authorList>
    </citation>
    <scope>NUCLEOTIDE SEQUENCE [LARGE SCALE GENOMIC DNA]</scope>
    <source>
        <strain evidence="15 17">AWRIB661</strain>
    </source>
</reference>
<comment type="function">
    <text evidence="12">Involved in the system for phosphate transport across the cytoplasmic membrane.</text>
</comment>
<dbReference type="EMBL" id="LR031358">
    <property type="protein sequence ID" value="VDB97555.1"/>
    <property type="molecule type" value="Genomic_DNA"/>
</dbReference>
<dbReference type="Proteomes" id="UP000181728">
    <property type="component" value="Unassembled WGS sequence"/>
</dbReference>
<dbReference type="PANTHER" id="PTHR30570">
    <property type="entry name" value="PERIPLASMIC PHOSPHATE BINDING COMPONENT OF PHOSPHATE ABC TRANSPORTER"/>
    <property type="match status" value="1"/>
</dbReference>
<evidence type="ECO:0000256" key="3">
    <source>
        <dbReference type="ARBA" id="ARBA00008725"/>
    </source>
</evidence>
<keyword evidence="10 12" id="KW-0564">Palmitate</keyword>
<evidence type="ECO:0000313" key="15">
    <source>
        <dbReference type="EMBL" id="OIM21759.1"/>
    </source>
</evidence>